<sequence>MDCAKVGGLIAGLRKEKKWTQKQLADAMNISDKTISKWERGLGCPDVSLLNQLSGILNVNIEQILLGDLEPNTTDGGNMKKVKFYVCPSCNAVMTSTGEGEISCCGRKLPALSAKPEDGQHFLKVETVEDESYITFSHEMTKEHYLNFICHVTYDRMLFVKLYPEQGGEVRIPRIRGGKLYFGCSRHGLWVNDRTHSGARNQRDNQL</sequence>
<reference evidence="3" key="1">
    <citation type="journal article" date="2021" name="Gut Microbes">
        <title>A synthetic consortium of 100 gut commensals modulates the composition and function in a colon model of the microbiome of elderly subjects.</title>
        <authorList>
            <person name="Perez M."/>
            <person name="Ntemiri A."/>
            <person name="Tan H."/>
            <person name="Harris H.M.B."/>
            <person name="Roager H.M."/>
            <person name="Ribiere C."/>
            <person name="O'Toole P.W."/>
        </authorList>
    </citation>
    <scope>NUCLEOTIDE SEQUENCE</scope>
    <source>
        <strain evidence="3">MCC335</strain>
    </source>
</reference>
<evidence type="ECO:0000313" key="3">
    <source>
        <dbReference type="EMBL" id="MBT9810032.1"/>
    </source>
</evidence>
<dbReference type="PANTHER" id="PTHR46558">
    <property type="entry name" value="TRACRIPTIONAL REGULATORY PROTEIN-RELATED-RELATED"/>
    <property type="match status" value="1"/>
</dbReference>
<dbReference type="InterPro" id="IPR010982">
    <property type="entry name" value="Lambda_DNA-bd_dom_sf"/>
</dbReference>
<protein>
    <submittedName>
        <fullName evidence="3">Helix-turn-helix domain-containing protein</fullName>
    </submittedName>
</protein>
<organism evidence="3 4">
    <name type="scientific">Enterocloster citroniae</name>
    <dbReference type="NCBI Taxonomy" id="358743"/>
    <lineage>
        <taxon>Bacteria</taxon>
        <taxon>Bacillati</taxon>
        <taxon>Bacillota</taxon>
        <taxon>Clostridia</taxon>
        <taxon>Lachnospirales</taxon>
        <taxon>Lachnospiraceae</taxon>
        <taxon>Enterocloster</taxon>
    </lineage>
</organism>
<proteinExistence type="predicted"/>
<evidence type="ECO:0000256" key="1">
    <source>
        <dbReference type="ARBA" id="ARBA00023125"/>
    </source>
</evidence>
<accession>A0AA41FEB5</accession>
<dbReference type="GO" id="GO:0003677">
    <property type="term" value="F:DNA binding"/>
    <property type="evidence" value="ECO:0007669"/>
    <property type="project" value="UniProtKB-KW"/>
</dbReference>
<dbReference type="Gene3D" id="2.60.40.730">
    <property type="entry name" value="SOR catalytic domain"/>
    <property type="match status" value="1"/>
</dbReference>
<dbReference type="Gene3D" id="1.10.260.40">
    <property type="entry name" value="lambda repressor-like DNA-binding domains"/>
    <property type="match status" value="1"/>
</dbReference>
<dbReference type="PROSITE" id="PS50943">
    <property type="entry name" value="HTH_CROC1"/>
    <property type="match status" value="1"/>
</dbReference>
<dbReference type="CDD" id="cd00093">
    <property type="entry name" value="HTH_XRE"/>
    <property type="match status" value="1"/>
</dbReference>
<evidence type="ECO:0000313" key="4">
    <source>
        <dbReference type="Proteomes" id="UP000708338"/>
    </source>
</evidence>
<dbReference type="InterPro" id="IPR036073">
    <property type="entry name" value="Desulfoferrodoxin_Fe-bd_dom_sf"/>
</dbReference>
<dbReference type="AlphaFoldDB" id="A0AA41FEB5"/>
<dbReference type="GO" id="GO:0016491">
    <property type="term" value="F:oxidoreductase activity"/>
    <property type="evidence" value="ECO:0007669"/>
    <property type="project" value="InterPro"/>
</dbReference>
<dbReference type="PANTHER" id="PTHR46558:SF4">
    <property type="entry name" value="DNA-BIDING PHAGE PROTEIN"/>
    <property type="match status" value="1"/>
</dbReference>
<comment type="caution">
    <text evidence="3">The sequence shown here is derived from an EMBL/GenBank/DDBJ whole genome shotgun (WGS) entry which is preliminary data.</text>
</comment>
<dbReference type="SUPFAM" id="SSF49367">
    <property type="entry name" value="Superoxide reductase-like"/>
    <property type="match status" value="1"/>
</dbReference>
<dbReference type="SMART" id="SM00530">
    <property type="entry name" value="HTH_XRE"/>
    <property type="match status" value="1"/>
</dbReference>
<dbReference type="GO" id="GO:0005506">
    <property type="term" value="F:iron ion binding"/>
    <property type="evidence" value="ECO:0007669"/>
    <property type="project" value="InterPro"/>
</dbReference>
<dbReference type="RefSeq" id="WP_007861381.1">
    <property type="nucleotide sequence ID" value="NZ_JADMXC010000005.1"/>
</dbReference>
<dbReference type="EMBL" id="WQPS01000012">
    <property type="protein sequence ID" value="MBT9810032.1"/>
    <property type="molecule type" value="Genomic_DNA"/>
</dbReference>
<dbReference type="Proteomes" id="UP000708338">
    <property type="component" value="Unassembled WGS sequence"/>
</dbReference>
<dbReference type="SUPFAM" id="SSF47413">
    <property type="entry name" value="lambda repressor-like DNA-binding domains"/>
    <property type="match status" value="1"/>
</dbReference>
<dbReference type="Pfam" id="PF01381">
    <property type="entry name" value="HTH_3"/>
    <property type="match status" value="1"/>
</dbReference>
<name>A0AA41FEB5_9FIRM</name>
<keyword evidence="1" id="KW-0238">DNA-binding</keyword>
<dbReference type="InterPro" id="IPR001387">
    <property type="entry name" value="Cro/C1-type_HTH"/>
</dbReference>
<feature type="domain" description="HTH cro/C1-type" evidence="2">
    <location>
        <begin position="10"/>
        <end position="64"/>
    </location>
</feature>
<evidence type="ECO:0000259" key="2">
    <source>
        <dbReference type="PROSITE" id="PS50943"/>
    </source>
</evidence>
<gene>
    <name evidence="3" type="ORF">GPL26_10300</name>
</gene>